<keyword evidence="1" id="KW-0614">Plasmid</keyword>
<dbReference type="EMBL" id="CP003317">
    <property type="protein sequence ID" value="AFA40843.1"/>
    <property type="molecule type" value="Genomic_DNA"/>
</dbReference>
<dbReference type="HOGENOM" id="CLU_2271148_0_0_2"/>
<dbReference type="AlphaFoldDB" id="H6QE13"/>
<keyword evidence="2" id="KW-1185">Reference proteome</keyword>
<evidence type="ECO:0000313" key="2">
    <source>
        <dbReference type="Proteomes" id="UP000009062"/>
    </source>
</evidence>
<accession>H6QE13</accession>
<protein>
    <submittedName>
        <fullName evidence="1">Uncharacterized protein</fullName>
    </submittedName>
</protein>
<dbReference type="Proteomes" id="UP000009062">
    <property type="component" value="Plasmid extrachromosomal element"/>
</dbReference>
<sequence>MNVKKHISAAMLTQLIGMLDAMIPEPPPHTPKTVESRIVAKLTTLISTMQTEESIMPLIEKLLMWTIQRIDNDDNLRQTVKDLLLKAATIIIEEYSKEEGEK</sequence>
<reference evidence="1 2" key="1">
    <citation type="submission" date="2012-01" db="EMBL/GenBank/DDBJ databases">
        <title>Complete Genome Sequence of Pyrobaculum oguniense.</title>
        <authorList>
            <person name="Bernick D.L."/>
            <person name="Karplus K."/>
            <person name="Lui L.M."/>
            <person name="Coker J.K.C."/>
            <person name="Murphy J.N."/>
            <person name="Cozen A.E."/>
            <person name="Chan P.P."/>
            <person name="Lowe T.M."/>
        </authorList>
    </citation>
    <scope>NUCLEOTIDE SEQUENCE [LARGE SCALE GENOMIC DNA]</scope>
    <source>
        <strain evidence="1 2">TE7</strain>
        <plasmid evidence="1 2">extrachromosomal element</plasmid>
    </source>
</reference>
<proteinExistence type="predicted"/>
<name>H6QE13_PYROT</name>
<geneLocation type="plasmid" evidence="1 2">
    <name>extrachromosomal element</name>
</geneLocation>
<organism evidence="1 2">
    <name type="scientific">Pyrobaculum oguniense (strain DSM 13380 / JCM 10595 / TE7)</name>
    <dbReference type="NCBI Taxonomy" id="698757"/>
    <lineage>
        <taxon>Archaea</taxon>
        <taxon>Thermoproteota</taxon>
        <taxon>Thermoprotei</taxon>
        <taxon>Thermoproteales</taxon>
        <taxon>Thermoproteaceae</taxon>
        <taxon>Pyrobaculum</taxon>
    </lineage>
</organism>
<gene>
    <name evidence="1" type="ORF">Pogu_ECE016</name>
</gene>
<evidence type="ECO:0000313" key="1">
    <source>
        <dbReference type="EMBL" id="AFA40843.1"/>
    </source>
</evidence>
<dbReference type="KEGG" id="pog:Pogu_ECE016"/>